<dbReference type="AlphaFoldDB" id="A0A917YGP7"/>
<proteinExistence type="predicted"/>
<dbReference type="NCBIfam" id="TIGR02243">
    <property type="entry name" value="putative baseplate assembly protein"/>
    <property type="match status" value="1"/>
</dbReference>
<sequence>MSTDSPIPRPGIEAEDLLHQLRALIPGFVPEWIPGEQGPDAAMLRIAARCLHALAQRLAQAPDKNRAAFYGMLGLRQTPPQPARVPVVFRLAEGAADVRLPAGTRVAAPPPPGASAQLVYETEQPTGLTATGLREIVSLWPGRDQYLDHSPEHEQRLPFRPFDRPALRKVPHELYLGHDLLLNLSGRSSTAVSFDLTTPGSEHLDIRWEYWDGTGWRGFAGMRPSCSDAAAQQPDSTDGMRRSGTYRLETDCAETARTSVDGVETFWVRGRLAETEPLPPDPARVLPEVDAIRLSSRTSRGYAAVWRVSAGDSVPRQGHVAVLVRDATGVPLENVRVRVEGSDAKRTNRRGHTELAASAGDVLVVALGSFEQEVRIPEDMASMVFTLDMLLADRALAADTEVDLSKPFLPFGAQPQSGAAFHFCCEEALSKPGARLRVYVRPAALLPGDGTKMPHVVSWEYFNGREWTSVRTDVTQSPGDFTRHGFVDLPPVPADMAAVEVAGVTARWMRVRLVGGGYGVTRTVTVGEDATKLSLFESRPPVLADFRLGYTWQQGPFPPEHVRTYNDFRFEDRTEEAAWPGGTFQPYKPVSEALPALYLGFDGGLPVDSVGIFFDLVEEAGGSVPPRLVWEYFNGSGWARLSVVDRTRELRVPGVLTLVGPQDSALLARFGTPRHWLRARLAQDGPPTASLINSVRPNAVWAVQRQTLRAEPLGTSTGTPSQVYAFRQIPLLPERRIEVRELSGPRAAVEWRFVAAQLFGGDEGAIRALERDLAADGGPEEVRRGPLRLRRDRLGRVSEVWVLWEEHDNLDASGPADRHLAIDPLRGRVLFGDGTHGRVPPPGAAILADLCRTGGGSAGNVATYTVSQVLGAAAGIEEVGNPVPAEGGADAETFEQLLRRGPGTVRARGRAVTAGDYEALARAASPSVARVRAYPGHGTDGRPAPGRVTLVVVPFSGEPRPGPSFGLCEEVRRSVAALAPAGLADGIAVIGPAYLEVGVDATLVPRDLTRAGAVEQAARQALNAFFDPVRGGPDGAGLEPGGDVYASDLAAVLEGVEGIDRVEELALLLAAVPQGDVARIPAGRLAAAGLLRLRLTGE</sequence>
<dbReference type="RefSeq" id="WP_229703821.1">
    <property type="nucleotide sequence ID" value="NZ_BMMM01000030.1"/>
</dbReference>
<evidence type="ECO:0000313" key="2">
    <source>
        <dbReference type="Proteomes" id="UP000600365"/>
    </source>
</evidence>
<gene>
    <name evidence="1" type="ORF">GCM10011579_094070</name>
</gene>
<keyword evidence="2" id="KW-1185">Reference proteome</keyword>
<name>A0A917YGP7_9ACTN</name>
<organism evidence="1 2">
    <name type="scientific">Streptomyces albiflavescens</name>
    <dbReference type="NCBI Taxonomy" id="1623582"/>
    <lineage>
        <taxon>Bacteria</taxon>
        <taxon>Bacillati</taxon>
        <taxon>Actinomycetota</taxon>
        <taxon>Actinomycetes</taxon>
        <taxon>Kitasatosporales</taxon>
        <taxon>Streptomycetaceae</taxon>
        <taxon>Streptomyces</taxon>
    </lineage>
</organism>
<dbReference type="EMBL" id="BMMM01000030">
    <property type="protein sequence ID" value="GGN94511.1"/>
    <property type="molecule type" value="Genomic_DNA"/>
</dbReference>
<protein>
    <recommendedName>
        <fullName evidence="3">Baseplate protein J-like domain-containing protein</fullName>
    </recommendedName>
</protein>
<dbReference type="Proteomes" id="UP000600365">
    <property type="component" value="Unassembled WGS sequence"/>
</dbReference>
<reference evidence="1 2" key="1">
    <citation type="journal article" date="2014" name="Int. J. Syst. Evol. Microbiol.">
        <title>Complete genome sequence of Corynebacterium casei LMG S-19264T (=DSM 44701T), isolated from a smear-ripened cheese.</title>
        <authorList>
            <consortium name="US DOE Joint Genome Institute (JGI-PGF)"/>
            <person name="Walter F."/>
            <person name="Albersmeier A."/>
            <person name="Kalinowski J."/>
            <person name="Ruckert C."/>
        </authorList>
    </citation>
    <scope>NUCLEOTIDE SEQUENCE [LARGE SCALE GENOMIC DNA]</scope>
    <source>
        <strain evidence="1 2">CGMCC 4.7111</strain>
    </source>
</reference>
<comment type="caution">
    <text evidence="1">The sequence shown here is derived from an EMBL/GenBank/DDBJ whole genome shotgun (WGS) entry which is preliminary data.</text>
</comment>
<accession>A0A917YGP7</accession>
<dbReference type="InterPro" id="IPR011749">
    <property type="entry name" value="CHP02243"/>
</dbReference>
<evidence type="ECO:0008006" key="3">
    <source>
        <dbReference type="Google" id="ProtNLM"/>
    </source>
</evidence>
<evidence type="ECO:0000313" key="1">
    <source>
        <dbReference type="EMBL" id="GGN94511.1"/>
    </source>
</evidence>